<evidence type="ECO:0000313" key="3">
    <source>
        <dbReference type="Proteomes" id="UP000447873"/>
    </source>
</evidence>
<feature type="chain" id="PRO_5034323848" description="Candidate secreted effector protein" evidence="1">
    <location>
        <begin position="21"/>
        <end position="127"/>
    </location>
</feature>
<name>A0A8H3YMT2_VENIN</name>
<reference evidence="2 3" key="1">
    <citation type="submission" date="2018-12" db="EMBL/GenBank/DDBJ databases">
        <title>Venturia inaequalis Genome Resource.</title>
        <authorList>
            <person name="Lichtner F.J."/>
        </authorList>
    </citation>
    <scope>NUCLEOTIDE SEQUENCE [LARGE SCALE GENOMIC DNA]</scope>
    <source>
        <strain evidence="2 3">120213</strain>
    </source>
</reference>
<gene>
    <name evidence="2" type="ORF">EG328_011507</name>
</gene>
<protein>
    <recommendedName>
        <fullName evidence="4">Candidate secreted effector protein</fullName>
    </recommendedName>
</protein>
<feature type="signal peptide" evidence="1">
    <location>
        <begin position="1"/>
        <end position="20"/>
    </location>
</feature>
<evidence type="ECO:0000313" key="2">
    <source>
        <dbReference type="EMBL" id="KAE9963326.1"/>
    </source>
</evidence>
<dbReference type="Proteomes" id="UP000447873">
    <property type="component" value="Unassembled WGS sequence"/>
</dbReference>
<comment type="caution">
    <text evidence="2">The sequence shown here is derived from an EMBL/GenBank/DDBJ whole genome shotgun (WGS) entry which is preliminary data.</text>
</comment>
<evidence type="ECO:0000256" key="1">
    <source>
        <dbReference type="SAM" id="SignalP"/>
    </source>
</evidence>
<dbReference type="AlphaFoldDB" id="A0A8H3YMT2"/>
<keyword evidence="1" id="KW-0732">Signal</keyword>
<dbReference type="EMBL" id="WNWS01000864">
    <property type="protein sequence ID" value="KAE9963326.1"/>
    <property type="molecule type" value="Genomic_DNA"/>
</dbReference>
<accession>A0A8H3YMT2</accession>
<proteinExistence type="predicted"/>
<organism evidence="2 3">
    <name type="scientific">Venturia inaequalis</name>
    <name type="common">Apple scab fungus</name>
    <dbReference type="NCBI Taxonomy" id="5025"/>
    <lineage>
        <taxon>Eukaryota</taxon>
        <taxon>Fungi</taxon>
        <taxon>Dikarya</taxon>
        <taxon>Ascomycota</taxon>
        <taxon>Pezizomycotina</taxon>
        <taxon>Dothideomycetes</taxon>
        <taxon>Pleosporomycetidae</taxon>
        <taxon>Venturiales</taxon>
        <taxon>Venturiaceae</taxon>
        <taxon>Venturia</taxon>
    </lineage>
</organism>
<evidence type="ECO:0008006" key="4">
    <source>
        <dbReference type="Google" id="ProtNLM"/>
    </source>
</evidence>
<sequence>MKFTFNLLVISLANLATVSADTYELCCCTKLQSTSHTVQCDHDTTKKIVDLMYGHFAFTKHYWESVWSDVKLKYDGSDYIYATGKDGDDTVIGAKEMRNWCKKWSAGHYCWSPGNRFSYNYKGELVS</sequence>